<evidence type="ECO:0000256" key="2">
    <source>
        <dbReference type="SAM" id="Phobius"/>
    </source>
</evidence>
<feature type="transmembrane region" description="Helical" evidence="2">
    <location>
        <begin position="12"/>
        <end position="31"/>
    </location>
</feature>
<feature type="compositionally biased region" description="Polar residues" evidence="1">
    <location>
        <begin position="133"/>
        <end position="148"/>
    </location>
</feature>
<dbReference type="PhylomeDB" id="A7TNH5"/>
<dbReference type="EMBL" id="DS480431">
    <property type="protein sequence ID" value="EDO16158.1"/>
    <property type="molecule type" value="Genomic_DNA"/>
</dbReference>
<name>A7TNH5_VANPO</name>
<dbReference type="Proteomes" id="UP000000267">
    <property type="component" value="Unassembled WGS sequence"/>
</dbReference>
<organism evidence="4">
    <name type="scientific">Vanderwaltozyma polyspora (strain ATCC 22028 / DSM 70294 / BCRC 21397 / CBS 2163 / NBRC 10782 / NRRL Y-8283 / UCD 57-17)</name>
    <name type="common">Kluyveromyces polysporus</name>
    <dbReference type="NCBI Taxonomy" id="436907"/>
    <lineage>
        <taxon>Eukaryota</taxon>
        <taxon>Fungi</taxon>
        <taxon>Dikarya</taxon>
        <taxon>Ascomycota</taxon>
        <taxon>Saccharomycotina</taxon>
        <taxon>Saccharomycetes</taxon>
        <taxon>Saccharomycetales</taxon>
        <taxon>Saccharomycetaceae</taxon>
        <taxon>Vanderwaltozyma</taxon>
    </lineage>
</organism>
<accession>A7TNH5</accession>
<evidence type="ECO:0000313" key="3">
    <source>
        <dbReference type="EMBL" id="EDO16158.1"/>
    </source>
</evidence>
<gene>
    <name evidence="3" type="ORF">Kpol_1026p4</name>
</gene>
<evidence type="ECO:0000256" key="1">
    <source>
        <dbReference type="SAM" id="MobiDB-lite"/>
    </source>
</evidence>
<keyword evidence="2" id="KW-0812">Transmembrane</keyword>
<dbReference type="HOGENOM" id="CLU_1688072_0_0_1"/>
<proteinExistence type="predicted"/>
<evidence type="ECO:0000313" key="4">
    <source>
        <dbReference type="Proteomes" id="UP000000267"/>
    </source>
</evidence>
<sequence>MIQLEKMRKALITLSIFSLYAIIIVCAYPFFDRMKPHAIAVAWECVVAVTQDLGQLEVWGAFALHAYSTIWDVVETCKKCKNGISDQDCQDEAKFLGWSTIITLISLGRAINWKEHGRGSVKGSADIDMNGKVSLSPNGPTMSGTQPTHYVGPQKY</sequence>
<dbReference type="AlphaFoldDB" id="A7TNH5"/>
<keyword evidence="2" id="KW-0472">Membrane</keyword>
<dbReference type="KEGG" id="vpo:Kpol_1026p4"/>
<feature type="region of interest" description="Disordered" evidence="1">
    <location>
        <begin position="133"/>
        <end position="156"/>
    </location>
</feature>
<dbReference type="RefSeq" id="XP_001644016.1">
    <property type="nucleotide sequence ID" value="XM_001643966.1"/>
</dbReference>
<keyword evidence="2" id="KW-1133">Transmembrane helix</keyword>
<reference evidence="3 4" key="1">
    <citation type="journal article" date="2007" name="Proc. Natl. Acad. Sci. U.S.A.">
        <title>Independent sorting-out of thousands of duplicated gene pairs in two yeast species descended from a whole-genome duplication.</title>
        <authorList>
            <person name="Scannell D.R."/>
            <person name="Frank A.C."/>
            <person name="Conant G.C."/>
            <person name="Byrne K.P."/>
            <person name="Woolfit M."/>
            <person name="Wolfe K.H."/>
        </authorList>
    </citation>
    <scope>NUCLEOTIDE SEQUENCE [LARGE SCALE GENOMIC DNA]</scope>
    <source>
        <strain evidence="4">ATCC 22028 / DSM 70294 / BCRC 21397 / CBS 2163 / NBRC 10782 / NRRL Y-8283 / UCD 57-17</strain>
    </source>
</reference>
<dbReference type="InParanoid" id="A7TNH5"/>
<keyword evidence="4" id="KW-1185">Reference proteome</keyword>
<protein>
    <submittedName>
        <fullName evidence="3">Uncharacterized protein</fullName>
    </submittedName>
</protein>
<dbReference type="GeneID" id="5544318"/>